<protein>
    <recommendedName>
        <fullName evidence="1">Lantibiotic dehydratase N-terminal domain-containing protein</fullName>
    </recommendedName>
</protein>
<evidence type="ECO:0000313" key="2">
    <source>
        <dbReference type="EMBL" id="TKI81312.1"/>
    </source>
</evidence>
<dbReference type="Pfam" id="PF04738">
    <property type="entry name" value="Lant_dehydr_N"/>
    <property type="match status" value="1"/>
</dbReference>
<name>A0A9X8ZYP9_BACCE</name>
<evidence type="ECO:0000259" key="1">
    <source>
        <dbReference type="Pfam" id="PF04738"/>
    </source>
</evidence>
<dbReference type="Proteomes" id="UP000308444">
    <property type="component" value="Unassembled WGS sequence"/>
</dbReference>
<accession>A0A9X8ZYP9</accession>
<evidence type="ECO:0000313" key="3">
    <source>
        <dbReference type="Proteomes" id="UP000308444"/>
    </source>
</evidence>
<organism evidence="2 3">
    <name type="scientific">Bacillus cereus</name>
    <dbReference type="NCBI Taxonomy" id="1396"/>
    <lineage>
        <taxon>Bacteria</taxon>
        <taxon>Bacillati</taxon>
        <taxon>Bacillota</taxon>
        <taxon>Bacilli</taxon>
        <taxon>Bacillales</taxon>
        <taxon>Bacillaceae</taxon>
        <taxon>Bacillus</taxon>
        <taxon>Bacillus cereus group</taxon>
    </lineage>
</organism>
<sequence length="147" mass="17224">KQEFLVTELRCSNEDTDTLKHILGILSEKNNIQVIGAELHDIYMNIKEYERATLGEGLSLYMDITEKMKQIVQVKNPLKVDLISLNNDYYIEETRRKDIEEIVELLCKFTAWNGNISNNDLKEYHSRFLGKYGLDREVPILELLDKE</sequence>
<feature type="non-terminal residue" evidence="2">
    <location>
        <position position="147"/>
    </location>
</feature>
<dbReference type="EMBL" id="SZOH01005049">
    <property type="protein sequence ID" value="TKI81312.1"/>
    <property type="molecule type" value="Genomic_DNA"/>
</dbReference>
<gene>
    <name evidence="2" type="ORF">FC695_42950</name>
</gene>
<dbReference type="AlphaFoldDB" id="A0A9X8ZYP9"/>
<feature type="domain" description="Lantibiotic dehydratase N-terminal" evidence="1">
    <location>
        <begin position="2"/>
        <end position="147"/>
    </location>
</feature>
<dbReference type="InterPro" id="IPR006827">
    <property type="entry name" value="Lant_deHydtase_N"/>
</dbReference>
<reference evidence="2 3" key="1">
    <citation type="journal article" date="2019" name="Environ. Microbiol.">
        <title>An active ?-lactamase is a part of an orchestrated cell wall stress resistance network of Bacillus subtilis and related rhizosphere species.</title>
        <authorList>
            <person name="Bucher T."/>
            <person name="Keren-Paz A."/>
            <person name="Hausser J."/>
            <person name="Olender T."/>
            <person name="Cytryn E."/>
            <person name="Kolodkin-Gal I."/>
        </authorList>
    </citation>
    <scope>NUCLEOTIDE SEQUENCE [LARGE SCALE GENOMIC DNA]</scope>
    <source>
        <strain evidence="2 3">I32</strain>
    </source>
</reference>
<comment type="caution">
    <text evidence="2">The sequence shown here is derived from an EMBL/GenBank/DDBJ whole genome shotgun (WGS) entry which is preliminary data.</text>
</comment>
<proteinExistence type="predicted"/>
<feature type="non-terminal residue" evidence="2">
    <location>
        <position position="1"/>
    </location>
</feature>